<protein>
    <submittedName>
        <fullName evidence="1">Uncharacterized protein</fullName>
    </submittedName>
</protein>
<proteinExistence type="predicted"/>
<name>E4WYF0_OIKDI</name>
<dbReference type="Proteomes" id="UP000001307">
    <property type="component" value="Unassembled WGS sequence"/>
</dbReference>
<evidence type="ECO:0000313" key="3">
    <source>
        <dbReference type="Proteomes" id="UP000001307"/>
    </source>
</evidence>
<evidence type="ECO:0000313" key="1">
    <source>
        <dbReference type="EMBL" id="CBY22394.1"/>
    </source>
</evidence>
<dbReference type="InParanoid" id="E4WYF0"/>
<sequence length="75" mass="8176">MRVVRSVSLAARSSILISGLSALRTRFFIKSLIVITDRASMPISGAAFPVYQFPVPDFLQLPAVISRGEQADIPE</sequence>
<dbReference type="Proteomes" id="UP000011014">
    <property type="component" value="Unassembled WGS sequence"/>
</dbReference>
<reference evidence="1" key="1">
    <citation type="journal article" date="2010" name="Science">
        <title>Plasticity of animal genome architecture unmasked by rapid evolution of a pelagic tunicate.</title>
        <authorList>
            <person name="Denoeud F."/>
            <person name="Henriet S."/>
            <person name="Mungpakdee S."/>
            <person name="Aury J.M."/>
            <person name="Da Silva C."/>
            <person name="Brinkmann H."/>
            <person name="Mikhaleva J."/>
            <person name="Olsen L.C."/>
            <person name="Jubin C."/>
            <person name="Canestro C."/>
            <person name="Bouquet J.M."/>
            <person name="Danks G."/>
            <person name="Poulain J."/>
            <person name="Campsteijn C."/>
            <person name="Adamski M."/>
            <person name="Cross I."/>
            <person name="Yadetie F."/>
            <person name="Muffato M."/>
            <person name="Louis A."/>
            <person name="Butcher S."/>
            <person name="Tsagkogeorga G."/>
            <person name="Konrad A."/>
            <person name="Singh S."/>
            <person name="Jensen M.F."/>
            <person name="Cong E.H."/>
            <person name="Eikeseth-Otteraa H."/>
            <person name="Noel B."/>
            <person name="Anthouard V."/>
            <person name="Porcel B.M."/>
            <person name="Kachouri-Lafond R."/>
            <person name="Nishino A."/>
            <person name="Ugolini M."/>
            <person name="Chourrout P."/>
            <person name="Nishida H."/>
            <person name="Aasland R."/>
            <person name="Huzurbazar S."/>
            <person name="Westhof E."/>
            <person name="Delsuc F."/>
            <person name="Lehrach H."/>
            <person name="Reinhardt R."/>
            <person name="Weissenbach J."/>
            <person name="Roy S.W."/>
            <person name="Artiguenave F."/>
            <person name="Postlethwait J.H."/>
            <person name="Manak J.R."/>
            <person name="Thompson E.M."/>
            <person name="Jaillon O."/>
            <person name="Du Pasquier L."/>
            <person name="Boudinot P."/>
            <person name="Liberles D.A."/>
            <person name="Volff J.N."/>
            <person name="Philippe H."/>
            <person name="Lenhard B."/>
            <person name="Roest Crollius H."/>
            <person name="Wincker P."/>
            <person name="Chourrout D."/>
        </authorList>
    </citation>
    <scope>NUCLEOTIDE SEQUENCE [LARGE SCALE GENOMIC DNA]</scope>
</reference>
<evidence type="ECO:0000313" key="2">
    <source>
        <dbReference type="EMBL" id="CBY34260.1"/>
    </source>
</evidence>
<keyword evidence="3" id="KW-1185">Reference proteome</keyword>
<organism evidence="1">
    <name type="scientific">Oikopleura dioica</name>
    <name type="common">Tunicate</name>
    <dbReference type="NCBI Taxonomy" id="34765"/>
    <lineage>
        <taxon>Eukaryota</taxon>
        <taxon>Metazoa</taxon>
        <taxon>Chordata</taxon>
        <taxon>Tunicata</taxon>
        <taxon>Appendicularia</taxon>
        <taxon>Copelata</taxon>
        <taxon>Oikopleuridae</taxon>
        <taxon>Oikopleura</taxon>
    </lineage>
</organism>
<accession>E4WYF0</accession>
<dbReference type="AlphaFoldDB" id="E4WYF0"/>
<dbReference type="EMBL" id="FN653018">
    <property type="protein sequence ID" value="CBY22394.1"/>
    <property type="molecule type" value="Genomic_DNA"/>
</dbReference>
<dbReference type="EMBL" id="FN654491">
    <property type="protein sequence ID" value="CBY34260.1"/>
    <property type="molecule type" value="Genomic_DNA"/>
</dbReference>
<gene>
    <name evidence="1" type="ORF">GSOID_T00011953001</name>
    <name evidence="2" type="ORF">GSOID_T00024276001</name>
</gene>